<feature type="transmembrane region" description="Helical" evidence="5">
    <location>
        <begin position="193"/>
        <end position="214"/>
    </location>
</feature>
<evidence type="ECO:0000256" key="3">
    <source>
        <dbReference type="ARBA" id="ARBA00022989"/>
    </source>
</evidence>
<dbReference type="EMBL" id="MRCC01000001">
    <property type="protein sequence ID" value="OKH29247.1"/>
    <property type="molecule type" value="Genomic_DNA"/>
</dbReference>
<feature type="transmembrane region" description="Helical" evidence="5">
    <location>
        <begin position="252"/>
        <end position="272"/>
    </location>
</feature>
<proteinExistence type="inferred from homology"/>
<feature type="transmembrane region" description="Helical" evidence="5">
    <location>
        <begin position="165"/>
        <end position="186"/>
    </location>
</feature>
<evidence type="ECO:0000256" key="1">
    <source>
        <dbReference type="ARBA" id="ARBA00022475"/>
    </source>
</evidence>
<dbReference type="Pfam" id="PF03699">
    <property type="entry name" value="UPF0182"/>
    <property type="match status" value="1"/>
</dbReference>
<dbReference type="InterPro" id="IPR005372">
    <property type="entry name" value="UPF0182"/>
</dbReference>
<dbReference type="AlphaFoldDB" id="A0A1U7I064"/>
<protein>
    <recommendedName>
        <fullName evidence="5">UPF0182 protein NIES1031_01280</fullName>
    </recommendedName>
</protein>
<dbReference type="NCBIfam" id="NF002707">
    <property type="entry name" value="PRK02509.1"/>
    <property type="match status" value="1"/>
</dbReference>
<comment type="similarity">
    <text evidence="5">Belongs to the UPF0182 family.</text>
</comment>
<evidence type="ECO:0000256" key="5">
    <source>
        <dbReference type="HAMAP-Rule" id="MF_01600"/>
    </source>
</evidence>
<feature type="transmembrane region" description="Helical" evidence="5">
    <location>
        <begin position="368"/>
        <end position="390"/>
    </location>
</feature>
<dbReference type="HAMAP" id="MF_01600">
    <property type="entry name" value="UPF0182"/>
    <property type="match status" value="1"/>
</dbReference>
<keyword evidence="3 5" id="KW-1133">Transmembrane helix</keyword>
<comment type="subcellular location">
    <subcellularLocation>
        <location evidence="5">Cell membrane</location>
        <topology evidence="5">Multi-pass membrane protein</topology>
    </subcellularLocation>
</comment>
<dbReference type="PANTHER" id="PTHR39344:SF1">
    <property type="entry name" value="UPF0182 PROTEIN SLL1060"/>
    <property type="match status" value="1"/>
</dbReference>
<keyword evidence="7" id="KW-1185">Reference proteome</keyword>
<accession>A0A1U7I064</accession>
<dbReference type="RefSeq" id="WP_073547729.1">
    <property type="nucleotide sequence ID" value="NZ_CAWMVK010000001.1"/>
</dbReference>
<dbReference type="PANTHER" id="PTHR39344">
    <property type="entry name" value="UPF0182 PROTEIN SLL1060"/>
    <property type="match status" value="1"/>
</dbReference>
<feature type="transmembrane region" description="Helical" evidence="5">
    <location>
        <begin position="55"/>
        <end position="73"/>
    </location>
</feature>
<evidence type="ECO:0000313" key="7">
    <source>
        <dbReference type="Proteomes" id="UP000185984"/>
    </source>
</evidence>
<name>A0A1U7I064_9CHRO</name>
<comment type="caution">
    <text evidence="6">The sequence shown here is derived from an EMBL/GenBank/DDBJ whole genome shotgun (WGS) entry which is preliminary data.</text>
</comment>
<evidence type="ECO:0000256" key="2">
    <source>
        <dbReference type="ARBA" id="ARBA00022692"/>
    </source>
</evidence>
<organism evidence="6 7">
    <name type="scientific">Chroogloeocystis siderophila 5.2 s.c.1</name>
    <dbReference type="NCBI Taxonomy" id="247279"/>
    <lineage>
        <taxon>Bacteria</taxon>
        <taxon>Bacillati</taxon>
        <taxon>Cyanobacteriota</taxon>
        <taxon>Cyanophyceae</taxon>
        <taxon>Oscillatoriophycideae</taxon>
        <taxon>Chroococcales</taxon>
        <taxon>Chroococcaceae</taxon>
        <taxon>Chroogloeocystis</taxon>
    </lineage>
</organism>
<evidence type="ECO:0000256" key="4">
    <source>
        <dbReference type="ARBA" id="ARBA00023136"/>
    </source>
</evidence>
<dbReference type="OrthoDB" id="9763654at2"/>
<feature type="transmembrane region" description="Helical" evidence="5">
    <location>
        <begin position="292"/>
        <end position="309"/>
    </location>
</feature>
<reference evidence="6 7" key="1">
    <citation type="submission" date="2016-11" db="EMBL/GenBank/DDBJ databases">
        <title>Draft Genome Sequences of Nine Cyanobacterial Strains from Diverse Habitats.</title>
        <authorList>
            <person name="Zhu T."/>
            <person name="Hou S."/>
            <person name="Lu X."/>
            <person name="Hess W.R."/>
        </authorList>
    </citation>
    <scope>NUCLEOTIDE SEQUENCE [LARGE SCALE GENOMIC DNA]</scope>
    <source>
        <strain evidence="6 7">5.2 s.c.1</strain>
    </source>
</reference>
<feature type="transmembrane region" description="Helical" evidence="5">
    <location>
        <begin position="336"/>
        <end position="356"/>
    </location>
</feature>
<keyword evidence="1 5" id="KW-1003">Cell membrane</keyword>
<keyword evidence="4 5" id="KW-0472">Membrane</keyword>
<sequence length="987" mass="112376">MSKTFGNRIFSPLAILIGVWIVIELVTRFIGEWLWFQEVGYLSVFLIRLRTQIGLWALVFFPSVAFLFGNLAIAQRLKSSKYEITQTTRRDRDPTPKSFGLRWLLTLILLLCVLVGFILGYYLYEVLSIWQPQLRFPPALQLQSWLPVVRFFQQIGQALPFPIPYWQVVVIVGLTLALGLGGLSTAILAGPYFWLRAIALAMSLSIALVAAQRWDTVLKYFYPTSFNGVDPVFERDISFYVFSLPVWELVRFWILGLSLYGLVAVTLTYLLAGNTLSQGKFPGFTLAQIRHLDILGSLVCAAIALHYWLGRYGLLYSTRGTTYGASFTDVTVDYPVYTALSLGSAAISLILVWQAVFSTDRRSPWRPLRLGGSFIAGAILYVTVIAIATYTVPTIVQRLVVEPNELARETPFIQRSIAYTRQAFDLTRIEAETFNPQPTLTAADLQENDLTIRNIRLWDTRPLLETNRQLQQIRTYYSFPNADIDRYTLLSAVPGETTERRQTIIAARELDYTAIPQQAQTWVNQHLVYTHGYGFTLSPVNTVAPGGLPDYFIQNIGVDTGTGENGALEIANEQIRASIPIGQPRIYYGEITNNYIMTGTRVQELDYPSGNENVYTTYDGRGGIGIGAFWRRLLFAQYLKDWQMLLTQDFTPQTRLLFRRNIRHRVQAIAPFLRYDRDPYLVAADGGNTTRQGENTYLYWIIDAYTTSDRYPYSDPGTDNFNYIRNSVKVVIDAYNGSVDFYIADPTDPVINTISAIFPGLLKPLEAMPAALRSHIRYPIDLFSTQSEHLLTYHMTDTQVFYNREDLWRIPTEIYGTEPQPVQPYFLITRIPTEETEEFILLIPFNPVLRPNLIGWLAARSDGEQYGRLLLYEFPKQLLVFGPEQVEARINQDPVISQQISLWNRQGSRVIQGNLLVIPIEDSLLYVEPLYLEAEQNSLPTFVRVIVAYENRIVMAETLQQALDAIFQPEITPATPIIRPVDPVEEN</sequence>
<dbReference type="GO" id="GO:0005886">
    <property type="term" value="C:plasma membrane"/>
    <property type="evidence" value="ECO:0007669"/>
    <property type="project" value="UniProtKB-SubCell"/>
</dbReference>
<feature type="transmembrane region" description="Helical" evidence="5">
    <location>
        <begin position="99"/>
        <end position="124"/>
    </location>
</feature>
<keyword evidence="2 5" id="KW-0812">Transmembrane</keyword>
<evidence type="ECO:0000313" key="6">
    <source>
        <dbReference type="EMBL" id="OKH29247.1"/>
    </source>
</evidence>
<feature type="transmembrane region" description="Helical" evidence="5">
    <location>
        <begin position="12"/>
        <end position="35"/>
    </location>
</feature>
<dbReference type="GO" id="GO:0005576">
    <property type="term" value="C:extracellular region"/>
    <property type="evidence" value="ECO:0007669"/>
    <property type="project" value="TreeGrafter"/>
</dbReference>
<dbReference type="Proteomes" id="UP000185984">
    <property type="component" value="Unassembled WGS sequence"/>
</dbReference>
<gene>
    <name evidence="6" type="ORF">NIES1031_01280</name>
</gene>